<evidence type="ECO:0000313" key="3">
    <source>
        <dbReference type="EMBL" id="KND86219.1"/>
    </source>
</evidence>
<reference evidence="3 4" key="1">
    <citation type="journal article" date="2015" name="BMC Genomics">
        <title>The genome of the truffle-parasite Tolypocladium ophioglossoides and the evolution of antifungal peptaibiotics.</title>
        <authorList>
            <person name="Quandt C.A."/>
            <person name="Bushley K.E."/>
            <person name="Spatafora J.W."/>
        </authorList>
    </citation>
    <scope>NUCLEOTIDE SEQUENCE [LARGE SCALE GENOMIC DNA]</scope>
    <source>
        <strain evidence="3 4">CBS 100239</strain>
    </source>
</reference>
<protein>
    <submittedName>
        <fullName evidence="3">Chitinase 1</fullName>
    </submittedName>
</protein>
<dbReference type="EMBL" id="LFRF01000069">
    <property type="protein sequence ID" value="KND86219.1"/>
    <property type="molecule type" value="Genomic_DNA"/>
</dbReference>
<dbReference type="Gene3D" id="3.20.20.80">
    <property type="entry name" value="Glycosidases"/>
    <property type="match status" value="1"/>
</dbReference>
<dbReference type="OrthoDB" id="76388at2759"/>
<gene>
    <name evidence="3" type="ORF">TOPH_09161</name>
</gene>
<dbReference type="SUPFAM" id="SSF51445">
    <property type="entry name" value="(Trans)glycosidases"/>
    <property type="match status" value="1"/>
</dbReference>
<comment type="caution">
    <text evidence="3">The sequence shown here is derived from an EMBL/GenBank/DDBJ whole genome shotgun (WGS) entry which is preliminary data.</text>
</comment>
<dbReference type="AlphaFoldDB" id="A0A0L0MWR3"/>
<dbReference type="PROSITE" id="PS51910">
    <property type="entry name" value="GH18_2"/>
    <property type="match status" value="1"/>
</dbReference>
<evidence type="ECO:0000256" key="1">
    <source>
        <dbReference type="SAM" id="SignalP"/>
    </source>
</evidence>
<accession>A0A0L0MWR3</accession>
<dbReference type="Pfam" id="PF00704">
    <property type="entry name" value="Glyco_hydro_18"/>
    <property type="match status" value="1"/>
</dbReference>
<evidence type="ECO:0000313" key="4">
    <source>
        <dbReference type="Proteomes" id="UP000036947"/>
    </source>
</evidence>
<feature type="domain" description="GH18" evidence="2">
    <location>
        <begin position="26"/>
        <end position="120"/>
    </location>
</feature>
<feature type="signal peptide" evidence="1">
    <location>
        <begin position="1"/>
        <end position="20"/>
    </location>
</feature>
<feature type="chain" id="PRO_5005544687" evidence="1">
    <location>
        <begin position="21"/>
        <end position="120"/>
    </location>
</feature>
<proteinExistence type="predicted"/>
<dbReference type="InterPro" id="IPR017853">
    <property type="entry name" value="GH"/>
</dbReference>
<sequence>MIFNLLLFCIGTLSYAVVQSENSEGYQNVANFVNWYGNARGSQPQNLPATDVTQALYAFLSLKADGEVYSGDAYADLEKYYPARPWDEEGINAHGCVKQLYLLKKKHPSVKVVPSIGGWT</sequence>
<dbReference type="GO" id="GO:0005975">
    <property type="term" value="P:carbohydrate metabolic process"/>
    <property type="evidence" value="ECO:0007669"/>
    <property type="project" value="InterPro"/>
</dbReference>
<dbReference type="InterPro" id="IPR001223">
    <property type="entry name" value="Glyco_hydro18_cat"/>
</dbReference>
<name>A0A0L0MWR3_TOLOC</name>
<organism evidence="3 4">
    <name type="scientific">Tolypocladium ophioglossoides (strain CBS 100239)</name>
    <name type="common">Snaketongue truffleclub</name>
    <name type="synonym">Elaphocordyceps ophioglossoides</name>
    <dbReference type="NCBI Taxonomy" id="1163406"/>
    <lineage>
        <taxon>Eukaryota</taxon>
        <taxon>Fungi</taxon>
        <taxon>Dikarya</taxon>
        <taxon>Ascomycota</taxon>
        <taxon>Pezizomycotina</taxon>
        <taxon>Sordariomycetes</taxon>
        <taxon>Hypocreomycetidae</taxon>
        <taxon>Hypocreales</taxon>
        <taxon>Ophiocordycipitaceae</taxon>
        <taxon>Tolypocladium</taxon>
    </lineage>
</organism>
<keyword evidence="1" id="KW-0732">Signal</keyword>
<dbReference type="STRING" id="1163406.A0A0L0MWR3"/>
<evidence type="ECO:0000259" key="2">
    <source>
        <dbReference type="PROSITE" id="PS51910"/>
    </source>
</evidence>
<dbReference type="Proteomes" id="UP000036947">
    <property type="component" value="Unassembled WGS sequence"/>
</dbReference>
<keyword evidence="4" id="KW-1185">Reference proteome</keyword>